<organism evidence="2 3">
    <name type="scientific">Sphingopyxis fribergensis</name>
    <dbReference type="NCBI Taxonomy" id="1515612"/>
    <lineage>
        <taxon>Bacteria</taxon>
        <taxon>Pseudomonadati</taxon>
        <taxon>Pseudomonadota</taxon>
        <taxon>Alphaproteobacteria</taxon>
        <taxon>Sphingomonadales</taxon>
        <taxon>Sphingomonadaceae</taxon>
        <taxon>Sphingopyxis</taxon>
    </lineage>
</organism>
<evidence type="ECO:0000313" key="2">
    <source>
        <dbReference type="EMBL" id="AJA07267.1"/>
    </source>
</evidence>
<dbReference type="SUPFAM" id="SSF52200">
    <property type="entry name" value="Toll/Interleukin receptor TIR domain"/>
    <property type="match status" value="1"/>
</dbReference>
<name>A0A0A7PH65_9SPHN</name>
<dbReference type="Pfam" id="PF13676">
    <property type="entry name" value="TIR_2"/>
    <property type="match status" value="1"/>
</dbReference>
<sequence length="184" mass="20847">MIEYITKSELRNFADKLNVSEQASLRKSAASRSLSGTTFLSHSSKDDDLVVGAIRVLEGHGARVYVDEIDPEMPPYTTEETAGLLKSRIRQTKRFVLLASKNSKDSRWVPWELGVADGYKGLTKIALFPASDSSHEQAWASWEYLGLYRRIVWGDLQGHQKRVWMVLDEKRNTATELSEWLAGE</sequence>
<evidence type="ECO:0000313" key="3">
    <source>
        <dbReference type="Proteomes" id="UP000030907"/>
    </source>
</evidence>
<dbReference type="InterPro" id="IPR000157">
    <property type="entry name" value="TIR_dom"/>
</dbReference>
<dbReference type="Gene3D" id="3.40.50.10140">
    <property type="entry name" value="Toll/interleukin-1 receptor homology (TIR) domain"/>
    <property type="match status" value="1"/>
</dbReference>
<dbReference type="OrthoDB" id="9810385at2"/>
<dbReference type="InterPro" id="IPR035897">
    <property type="entry name" value="Toll_tir_struct_dom_sf"/>
</dbReference>
<feature type="domain" description="TIR" evidence="1">
    <location>
        <begin position="39"/>
        <end position="157"/>
    </location>
</feature>
<dbReference type="GO" id="GO:0007165">
    <property type="term" value="P:signal transduction"/>
    <property type="evidence" value="ECO:0007669"/>
    <property type="project" value="InterPro"/>
</dbReference>
<dbReference type="RefSeq" id="WP_038575785.1">
    <property type="nucleotide sequence ID" value="NZ_CP009122.1"/>
</dbReference>
<evidence type="ECO:0000259" key="1">
    <source>
        <dbReference type="Pfam" id="PF13676"/>
    </source>
</evidence>
<dbReference type="Proteomes" id="UP000030907">
    <property type="component" value="Chromosome"/>
</dbReference>
<dbReference type="EMBL" id="CP009122">
    <property type="protein sequence ID" value="AJA07267.1"/>
    <property type="molecule type" value="Genomic_DNA"/>
</dbReference>
<gene>
    <name evidence="2" type="ORF">SKP52_01650</name>
</gene>
<dbReference type="AlphaFoldDB" id="A0A0A7PH65"/>
<dbReference type="HOGENOM" id="CLU_115440_0_0_5"/>
<keyword evidence="3" id="KW-1185">Reference proteome</keyword>
<dbReference type="KEGG" id="sphk:SKP52_01650"/>
<proteinExistence type="predicted"/>
<accession>A0A0A7PH65</accession>
<dbReference type="STRING" id="1515612.SKP52_01650"/>
<reference evidence="2 3" key="1">
    <citation type="journal article" date="2015" name="Int. J. Syst. Evol. Microbiol.">
        <title>Description of Sphingopyxis fribergensis sp. nov. - a soil bacterium with the ability to degrade styrene and phenylacetic acid.</title>
        <authorList>
            <person name="Oelschlagel M."/>
            <person name="Ruckert C."/>
            <person name="Kalinowski J."/>
            <person name="Schmidt G."/>
            <person name="Schlomann M."/>
            <person name="Tischler D."/>
        </authorList>
    </citation>
    <scope>NUCLEOTIDE SEQUENCE [LARGE SCALE GENOMIC DNA]</scope>
    <source>
        <strain evidence="2 3">Kp5.2</strain>
    </source>
</reference>
<protein>
    <recommendedName>
        <fullName evidence="1">TIR domain-containing protein</fullName>
    </recommendedName>
</protein>